<evidence type="ECO:0000313" key="3">
    <source>
        <dbReference type="Proteomes" id="UP000574276"/>
    </source>
</evidence>
<keyword evidence="3" id="KW-1185">Reference proteome</keyword>
<reference evidence="2 3" key="1">
    <citation type="submission" date="2020-07" db="EMBL/GenBank/DDBJ databases">
        <title>Characterization and genome sequencing of isolate MD1, a novel member within the family Lachnospiraceae.</title>
        <authorList>
            <person name="Rettenmaier R."/>
            <person name="Di Bello L."/>
            <person name="Zinser C."/>
            <person name="Scheitz K."/>
            <person name="Liebl W."/>
            <person name="Zverlov V."/>
        </authorList>
    </citation>
    <scope>NUCLEOTIDE SEQUENCE [LARGE SCALE GENOMIC DNA]</scope>
    <source>
        <strain evidence="2 3">MD1</strain>
    </source>
</reference>
<feature type="transmembrane region" description="Helical" evidence="1">
    <location>
        <begin position="50"/>
        <end position="71"/>
    </location>
</feature>
<dbReference type="Proteomes" id="UP000574276">
    <property type="component" value="Unassembled WGS sequence"/>
</dbReference>
<keyword evidence="1" id="KW-0812">Transmembrane</keyword>
<evidence type="ECO:0000313" key="2">
    <source>
        <dbReference type="EMBL" id="MBB2181438.1"/>
    </source>
</evidence>
<feature type="transmembrane region" description="Helical" evidence="1">
    <location>
        <begin position="20"/>
        <end position="43"/>
    </location>
</feature>
<gene>
    <name evidence="2" type="ORF">H0486_00820</name>
</gene>
<proteinExistence type="predicted"/>
<dbReference type="AlphaFoldDB" id="A0A839JW33"/>
<dbReference type="EMBL" id="JACEGA010000001">
    <property type="protein sequence ID" value="MBB2181438.1"/>
    <property type="molecule type" value="Genomic_DNA"/>
</dbReference>
<keyword evidence="1" id="KW-0472">Membrane</keyword>
<keyword evidence="1" id="KW-1133">Transmembrane helix</keyword>
<evidence type="ECO:0000256" key="1">
    <source>
        <dbReference type="SAM" id="Phobius"/>
    </source>
</evidence>
<sequence length="120" mass="13666">MASNSARRYDHLTSSIKSGNVIISGIMAIGIFSPIIIFLLIRFVDNQKKYIYSSMLILISLLSYIEFYTEYKVFVPAILKPSYSYYTLLASLLISVICILGNFVLNIKCKFRKSMKSKLS</sequence>
<accession>A0A839JW33</accession>
<name>A0A839JW33_9FIRM</name>
<organism evidence="2 3">
    <name type="scientific">Variimorphobacter saccharofermentans</name>
    <dbReference type="NCBI Taxonomy" id="2755051"/>
    <lineage>
        <taxon>Bacteria</taxon>
        <taxon>Bacillati</taxon>
        <taxon>Bacillota</taxon>
        <taxon>Clostridia</taxon>
        <taxon>Lachnospirales</taxon>
        <taxon>Lachnospiraceae</taxon>
        <taxon>Variimorphobacter</taxon>
    </lineage>
</organism>
<comment type="caution">
    <text evidence="2">The sequence shown here is derived from an EMBL/GenBank/DDBJ whole genome shotgun (WGS) entry which is preliminary data.</text>
</comment>
<dbReference type="RefSeq" id="WP_228351216.1">
    <property type="nucleotide sequence ID" value="NZ_JACEGA010000001.1"/>
</dbReference>
<protein>
    <submittedName>
        <fullName evidence="2">Uncharacterized protein</fullName>
    </submittedName>
</protein>
<feature type="transmembrane region" description="Helical" evidence="1">
    <location>
        <begin position="83"/>
        <end position="105"/>
    </location>
</feature>